<dbReference type="AlphaFoldDB" id="A0A9P5HR26"/>
<name>A0A9P5HR26_9HYPO</name>
<evidence type="ECO:0000313" key="3">
    <source>
        <dbReference type="Proteomes" id="UP000722485"/>
    </source>
</evidence>
<feature type="region of interest" description="Disordered" evidence="1">
    <location>
        <begin position="270"/>
        <end position="297"/>
    </location>
</feature>
<evidence type="ECO:0000256" key="1">
    <source>
        <dbReference type="SAM" id="MobiDB-lite"/>
    </source>
</evidence>
<sequence length="297" mass="33382">MASINIIEAFGQPLPHDIKNAPAHMTHISGHSTELATPPAFAYEASQTGWEAYANGLLGNPIVNSTLRTQRLASWENIRYLDVEGDVGDAAAVHLINPVDLALSAGHDSDIRSLNQHTVKADHVGLHNARADKCWAWYDRHEIPTYFAVLDYKKIGTIQENEFTMALAPARQSFQANVDQAFGLRAETFFEKNSYILLKQAVNYADQYNTRYIAYFDWRCLVLLHLTQANESDGGDCCYVTFVKGRKNFRRALLGFLERAYQSSVRGEDAMPRFGPYPPPPPTNLGGYERSSRRGRR</sequence>
<gene>
    <name evidence="2" type="ORF">G7Z17_g892</name>
</gene>
<dbReference type="EMBL" id="JAANBB010000007">
    <property type="protein sequence ID" value="KAF7557073.1"/>
    <property type="molecule type" value="Genomic_DNA"/>
</dbReference>
<dbReference type="OrthoDB" id="5153746at2759"/>
<keyword evidence="3" id="KW-1185">Reference proteome</keyword>
<comment type="caution">
    <text evidence="2">The sequence shown here is derived from an EMBL/GenBank/DDBJ whole genome shotgun (WGS) entry which is preliminary data.</text>
</comment>
<evidence type="ECO:0000313" key="2">
    <source>
        <dbReference type="EMBL" id="KAF7557073.1"/>
    </source>
</evidence>
<protein>
    <submittedName>
        <fullName evidence="2">Uncharacterized protein</fullName>
    </submittedName>
</protein>
<dbReference type="Proteomes" id="UP000722485">
    <property type="component" value="Unassembled WGS sequence"/>
</dbReference>
<proteinExistence type="predicted"/>
<organism evidence="2 3">
    <name type="scientific">Cylindrodendrum hubeiense</name>
    <dbReference type="NCBI Taxonomy" id="595255"/>
    <lineage>
        <taxon>Eukaryota</taxon>
        <taxon>Fungi</taxon>
        <taxon>Dikarya</taxon>
        <taxon>Ascomycota</taxon>
        <taxon>Pezizomycotina</taxon>
        <taxon>Sordariomycetes</taxon>
        <taxon>Hypocreomycetidae</taxon>
        <taxon>Hypocreales</taxon>
        <taxon>Nectriaceae</taxon>
        <taxon>Cylindrodendrum</taxon>
    </lineage>
</organism>
<reference evidence="2" key="1">
    <citation type="submission" date="2020-03" db="EMBL/GenBank/DDBJ databases">
        <title>Draft Genome Sequence of Cylindrodendrum hubeiense.</title>
        <authorList>
            <person name="Buettner E."/>
            <person name="Kellner H."/>
        </authorList>
    </citation>
    <scope>NUCLEOTIDE SEQUENCE</scope>
    <source>
        <strain evidence="2">IHI 201604</strain>
    </source>
</reference>
<accession>A0A9P5HR26</accession>